<dbReference type="Pfam" id="PF00583">
    <property type="entry name" value="Acetyltransf_1"/>
    <property type="match status" value="1"/>
</dbReference>
<dbReference type="RefSeq" id="WP_147146083.1">
    <property type="nucleotide sequence ID" value="NZ_BKAJ01000011.1"/>
</dbReference>
<dbReference type="PANTHER" id="PTHR43877">
    <property type="entry name" value="AMINOALKYLPHOSPHONATE N-ACETYLTRANSFERASE-RELATED-RELATED"/>
    <property type="match status" value="1"/>
</dbReference>
<dbReference type="InterPro" id="IPR050832">
    <property type="entry name" value="Bact_Acetyltransf"/>
</dbReference>
<keyword evidence="2" id="KW-0012">Acyltransferase</keyword>
<dbReference type="PROSITE" id="PS51186">
    <property type="entry name" value="GNAT"/>
    <property type="match status" value="1"/>
</dbReference>
<dbReference type="CDD" id="cd04301">
    <property type="entry name" value="NAT_SF"/>
    <property type="match status" value="1"/>
</dbReference>
<dbReference type="InterPro" id="IPR000182">
    <property type="entry name" value="GNAT_dom"/>
</dbReference>
<dbReference type="Proteomes" id="UP000321058">
    <property type="component" value="Unassembled WGS sequence"/>
</dbReference>
<evidence type="ECO:0000313" key="4">
    <source>
        <dbReference type="EMBL" id="GEP53436.1"/>
    </source>
</evidence>
<evidence type="ECO:0000256" key="2">
    <source>
        <dbReference type="ARBA" id="ARBA00023315"/>
    </source>
</evidence>
<dbReference type="GO" id="GO:0016747">
    <property type="term" value="F:acyltransferase activity, transferring groups other than amino-acyl groups"/>
    <property type="evidence" value="ECO:0007669"/>
    <property type="project" value="InterPro"/>
</dbReference>
<comment type="caution">
    <text evidence="4">The sequence shown here is derived from an EMBL/GenBank/DDBJ whole genome shotgun (WGS) entry which is preliminary data.</text>
</comment>
<protein>
    <submittedName>
        <fullName evidence="4">Aminoglycoside N-acetyltransferase AAC(6')-Ii</fullName>
    </submittedName>
</protein>
<dbReference type="InterPro" id="IPR016181">
    <property type="entry name" value="Acyl_CoA_acyltransferase"/>
</dbReference>
<evidence type="ECO:0000313" key="5">
    <source>
        <dbReference type="Proteomes" id="UP000321058"/>
    </source>
</evidence>
<dbReference type="AlphaFoldDB" id="A0A512N378"/>
<dbReference type="Gene3D" id="3.40.630.30">
    <property type="match status" value="1"/>
</dbReference>
<gene>
    <name evidence="4" type="ORF">RSO01_06020</name>
</gene>
<dbReference type="SUPFAM" id="SSF55729">
    <property type="entry name" value="Acyl-CoA N-acyltransferases (Nat)"/>
    <property type="match status" value="1"/>
</dbReference>
<proteinExistence type="predicted"/>
<evidence type="ECO:0000256" key="1">
    <source>
        <dbReference type="ARBA" id="ARBA00022679"/>
    </source>
</evidence>
<dbReference type="OrthoDB" id="3389160at2"/>
<evidence type="ECO:0000259" key="3">
    <source>
        <dbReference type="PROSITE" id="PS51186"/>
    </source>
</evidence>
<name>A0A512N378_9HYPH</name>
<reference evidence="4 5" key="1">
    <citation type="submission" date="2019-07" db="EMBL/GenBank/DDBJ databases">
        <title>Whole genome shotgun sequence of Reyranella soli NBRC 108950.</title>
        <authorList>
            <person name="Hosoyama A."/>
            <person name="Uohara A."/>
            <person name="Ohji S."/>
            <person name="Ichikawa N."/>
        </authorList>
    </citation>
    <scope>NUCLEOTIDE SEQUENCE [LARGE SCALE GENOMIC DNA]</scope>
    <source>
        <strain evidence="4 5">NBRC 108950</strain>
    </source>
</reference>
<keyword evidence="5" id="KW-1185">Reference proteome</keyword>
<sequence length="188" mass="20142">MEIVDFGTLAASRRADAAAILRDALAHVPSAYNGPGEAEAEVALRCAEEGWLGHAALEGERLVGWIGAIRTYSHGWEIHPLVVAPDCQRRGIGSALMAALEARARSEGVLTLFLGSDDDYGGTNLFGRNLWPDVVNHVATIEATARGHALTFYRRHGYKIVGLLPDVNGAGRPDIMLAKRLTTSRSSA</sequence>
<keyword evidence="1 4" id="KW-0808">Transferase</keyword>
<feature type="domain" description="N-acetyltransferase" evidence="3">
    <location>
        <begin position="4"/>
        <end position="182"/>
    </location>
</feature>
<dbReference type="EMBL" id="BKAJ01000011">
    <property type="protein sequence ID" value="GEP53436.1"/>
    <property type="molecule type" value="Genomic_DNA"/>
</dbReference>
<accession>A0A512N378</accession>
<organism evidence="4 5">
    <name type="scientific">Reyranella soli</name>
    <dbReference type="NCBI Taxonomy" id="1230389"/>
    <lineage>
        <taxon>Bacteria</taxon>
        <taxon>Pseudomonadati</taxon>
        <taxon>Pseudomonadota</taxon>
        <taxon>Alphaproteobacteria</taxon>
        <taxon>Hyphomicrobiales</taxon>
        <taxon>Reyranellaceae</taxon>
        <taxon>Reyranella</taxon>
    </lineage>
</organism>